<sequence>MAPAYNHYQKVGSAVAGNCWNVSGGRMRCDGCRSSGLEQQFAPQLHALRLNNEAAS</sequence>
<gene>
    <name evidence="1" type="ORF">J2793_001966</name>
</gene>
<organism evidence="1 2">
    <name type="scientific">Paraburkholderia caledonica</name>
    <dbReference type="NCBI Taxonomy" id="134536"/>
    <lineage>
        <taxon>Bacteria</taxon>
        <taxon>Pseudomonadati</taxon>
        <taxon>Pseudomonadota</taxon>
        <taxon>Betaproteobacteria</taxon>
        <taxon>Burkholderiales</taxon>
        <taxon>Burkholderiaceae</taxon>
        <taxon>Paraburkholderia</taxon>
    </lineage>
</organism>
<evidence type="ECO:0000313" key="1">
    <source>
        <dbReference type="EMBL" id="MDP9646533.1"/>
    </source>
</evidence>
<evidence type="ECO:0000313" key="2">
    <source>
        <dbReference type="Proteomes" id="UP001229486"/>
    </source>
</evidence>
<accession>A0AB73I960</accession>
<dbReference type="AlphaFoldDB" id="A0AB73I960"/>
<proteinExistence type="predicted"/>
<dbReference type="Proteomes" id="UP001229486">
    <property type="component" value="Unassembled WGS sequence"/>
</dbReference>
<name>A0AB73I960_9BURK</name>
<comment type="caution">
    <text evidence="1">The sequence shown here is derived from an EMBL/GenBank/DDBJ whole genome shotgun (WGS) entry which is preliminary data.</text>
</comment>
<reference evidence="1" key="1">
    <citation type="submission" date="2023-07" db="EMBL/GenBank/DDBJ databases">
        <title>Sorghum-associated microbial communities from plants grown in Nebraska, USA.</title>
        <authorList>
            <person name="Schachtman D."/>
        </authorList>
    </citation>
    <scope>NUCLEOTIDE SEQUENCE</scope>
    <source>
        <strain evidence="1">DS1061</strain>
    </source>
</reference>
<protein>
    <submittedName>
        <fullName evidence="1">Uncharacterized protein</fullName>
    </submittedName>
</protein>
<dbReference type="EMBL" id="JAURTK010000002">
    <property type="protein sequence ID" value="MDP9646533.1"/>
    <property type="molecule type" value="Genomic_DNA"/>
</dbReference>